<evidence type="ECO:0000259" key="11">
    <source>
        <dbReference type="SMART" id="SM00839"/>
    </source>
</evidence>
<dbReference type="AlphaFoldDB" id="A0A4Q1HJY9"/>
<dbReference type="InterPro" id="IPR006095">
    <property type="entry name" value="Glu/Leu/Phe/Val/Trp_DH"/>
</dbReference>
<evidence type="ECO:0000313" key="13">
    <source>
        <dbReference type="Proteomes" id="UP000290849"/>
    </source>
</evidence>
<feature type="binding site" evidence="8">
    <location>
        <position position="241"/>
    </location>
    <ligand>
        <name>NAD(+)</name>
        <dbReference type="ChEBI" id="CHEBI:57540"/>
    </ligand>
</feature>
<dbReference type="OrthoDB" id="9803297at2"/>
<dbReference type="Pfam" id="PF00208">
    <property type="entry name" value="ELFV_dehydrog"/>
    <property type="match status" value="1"/>
</dbReference>
<accession>A0A4Q1HJY9</accession>
<gene>
    <name evidence="12" type="ORF">C7R54_15830</name>
</gene>
<comment type="similarity">
    <text evidence="2 6 10">Belongs to the Glu/Leu/Phe/Val dehydrogenases family.</text>
</comment>
<feature type="binding site" evidence="8">
    <location>
        <position position="210"/>
    </location>
    <ligand>
        <name>NAD(+)</name>
        <dbReference type="ChEBI" id="CHEBI:57540"/>
    </ligand>
</feature>
<evidence type="ECO:0000313" key="12">
    <source>
        <dbReference type="EMBL" id="RXN88043.1"/>
    </source>
</evidence>
<evidence type="ECO:0000256" key="9">
    <source>
        <dbReference type="PIRSR" id="PIRSR000185-3"/>
    </source>
</evidence>
<comment type="function">
    <text evidence="1">Catalyzes the reversible oxidative deamination of glutamate to alpha-ketoglutarate and ammonia.</text>
</comment>
<sequence length="448" mass="48114">MKYQSVGQFLEEVAHRNPGQPEFLQAVTEVMESLWPFIEKHPKYAESALLERLVEAERIIQFRVSWTDDKGQVHINRGFRVQHSMAIGPYKGGMRFHPSVNQSVLKFLAFEQTFKNALTTLPMGGGKGGSDFDPKGKTSAEVMRFCQAFVTELFRHVGPDTDVPAGDMGVGGREVGYMAGMYKKLSNTAGSVFTGKGLSFGGSLIRPEATGYGVVYFAQEMLATRGQSIEGKTVSVSGSGNVAQYAVEKAMELGAKVVTVSDSSGTAYDPEGFTSEKLAVLMDIKNHHYGRVSDYAAKVPGVQFLAGKSPWSIKVDVALPCATQNELNEDDAKTLIANGVLCVAEGANMPSTNEAARTFETAGVLYAPGKASNAGGVATSGLEMSQNAMRLSWTREEVDARLLLIMQGIHAACVKYGRREDGSVSYIDGANVAGFVKVADAMLAQGVI</sequence>
<feature type="binding site" evidence="8">
    <location>
        <position position="166"/>
    </location>
    <ligand>
        <name>substrate</name>
    </ligand>
</feature>
<dbReference type="Gene3D" id="3.40.50.10860">
    <property type="entry name" value="Leucine Dehydrogenase, chain A, domain 1"/>
    <property type="match status" value="1"/>
</dbReference>
<feature type="binding site" evidence="8">
    <location>
        <position position="91"/>
    </location>
    <ligand>
        <name>substrate</name>
    </ligand>
</feature>
<dbReference type="FunFam" id="3.40.50.720:FF:000030">
    <property type="entry name" value="Glutamate dehydrogenase"/>
    <property type="match status" value="1"/>
</dbReference>
<feature type="active site" description="Proton donor" evidence="7">
    <location>
        <position position="127"/>
    </location>
</feature>
<comment type="caution">
    <text evidence="12">The sequence shown here is derived from an EMBL/GenBank/DDBJ whole genome shotgun (WGS) entry which is preliminary data.</text>
</comment>
<dbReference type="Gene3D" id="1.10.285.10">
    <property type="entry name" value="Glutamate Dehydrogenase, chain A, domain 3"/>
    <property type="match status" value="2"/>
</dbReference>
<dbReference type="PRINTS" id="PR00082">
    <property type="entry name" value="GLFDHDRGNASE"/>
</dbReference>
<dbReference type="Gene3D" id="3.40.50.720">
    <property type="entry name" value="NAD(P)-binding Rossmann-like Domain"/>
    <property type="match status" value="1"/>
</dbReference>
<feature type="site" description="Important for catalysis" evidence="9">
    <location>
        <position position="167"/>
    </location>
</feature>
<dbReference type="InterPro" id="IPR036291">
    <property type="entry name" value="NAD(P)-bd_dom_sf"/>
</dbReference>
<dbReference type="FunFam" id="3.40.50.10860:FF:000002">
    <property type="entry name" value="Glutamate dehydrogenase"/>
    <property type="match status" value="1"/>
</dbReference>
<dbReference type="RefSeq" id="WP_129151409.1">
    <property type="nucleotide sequence ID" value="NZ_JBHSDO010000011.1"/>
</dbReference>
<dbReference type="SUPFAM" id="SSF53223">
    <property type="entry name" value="Aminoacid dehydrogenase-like, N-terminal domain"/>
    <property type="match status" value="1"/>
</dbReference>
<evidence type="ECO:0000256" key="1">
    <source>
        <dbReference type="ARBA" id="ARBA00003868"/>
    </source>
</evidence>
<dbReference type="GO" id="GO:0000166">
    <property type="term" value="F:nucleotide binding"/>
    <property type="evidence" value="ECO:0007669"/>
    <property type="project" value="UniProtKB-KW"/>
</dbReference>
<dbReference type="GO" id="GO:0006537">
    <property type="term" value="P:glutamate biosynthetic process"/>
    <property type="evidence" value="ECO:0007669"/>
    <property type="project" value="UniProtKB-ARBA"/>
</dbReference>
<dbReference type="CDD" id="cd05313">
    <property type="entry name" value="NAD_bind_2_Glu_DH"/>
    <property type="match status" value="1"/>
</dbReference>
<dbReference type="GO" id="GO:0004354">
    <property type="term" value="F:glutamate dehydrogenase (NADP+) activity"/>
    <property type="evidence" value="ECO:0007669"/>
    <property type="project" value="UniProtKB-EC"/>
</dbReference>
<dbReference type="InterPro" id="IPR006097">
    <property type="entry name" value="Glu/Leu/Phe/Val/Trp_DH_dimer"/>
</dbReference>
<feature type="domain" description="Glutamate/phenylalanine/leucine/valine/L-tryptophan dehydrogenase C-terminal" evidence="11">
    <location>
        <begin position="203"/>
        <end position="446"/>
    </location>
</feature>
<dbReference type="InterPro" id="IPR033922">
    <property type="entry name" value="NAD_bind_Glu_DH"/>
</dbReference>
<feature type="binding site" evidence="8">
    <location>
        <position position="115"/>
    </location>
    <ligand>
        <name>substrate</name>
    </ligand>
</feature>
<dbReference type="InterPro" id="IPR006096">
    <property type="entry name" value="Glu/Leu/Phe/Val/Trp_DH_C"/>
</dbReference>
<keyword evidence="8" id="KW-0547">Nucleotide-binding</keyword>
<evidence type="ECO:0000256" key="5">
    <source>
        <dbReference type="ARBA" id="ARBA00048584"/>
    </source>
</evidence>
<evidence type="ECO:0000256" key="10">
    <source>
        <dbReference type="RuleBase" id="RU004417"/>
    </source>
</evidence>
<dbReference type="InterPro" id="IPR046346">
    <property type="entry name" value="Aminoacid_DH-like_N_sf"/>
</dbReference>
<dbReference type="InterPro" id="IPR033524">
    <property type="entry name" value="Glu/Leu/Phe/Val_DH_AS"/>
</dbReference>
<evidence type="ECO:0000256" key="8">
    <source>
        <dbReference type="PIRSR" id="PIRSR000185-2"/>
    </source>
</evidence>
<comment type="subunit">
    <text evidence="3">Homohexamer.</text>
</comment>
<dbReference type="FunFam" id="1.10.285.10:FF:000001">
    <property type="entry name" value="Glutamate dehydrogenase"/>
    <property type="match status" value="1"/>
</dbReference>
<protein>
    <recommendedName>
        <fullName evidence="6">Glutamate dehydrogenase</fullName>
    </recommendedName>
</protein>
<keyword evidence="8" id="KW-0520">NAD</keyword>
<feature type="binding site" evidence="8">
    <location>
        <position position="380"/>
    </location>
    <ligand>
        <name>substrate</name>
    </ligand>
</feature>
<dbReference type="PROSITE" id="PS00074">
    <property type="entry name" value="GLFV_DEHYDROGENASE"/>
    <property type="match status" value="1"/>
</dbReference>
<keyword evidence="4 6" id="KW-0560">Oxidoreductase</keyword>
<name>A0A4Q1HJY9_9BURK</name>
<dbReference type="SMART" id="SM00839">
    <property type="entry name" value="ELFV_dehydrog"/>
    <property type="match status" value="1"/>
</dbReference>
<proteinExistence type="inferred from homology"/>
<organism evidence="12 13">
    <name type="scientific">Achromobacter aloeverae</name>
    <dbReference type="NCBI Taxonomy" id="1750518"/>
    <lineage>
        <taxon>Bacteria</taxon>
        <taxon>Pseudomonadati</taxon>
        <taxon>Pseudomonadota</taxon>
        <taxon>Betaproteobacteria</taxon>
        <taxon>Burkholderiales</taxon>
        <taxon>Alcaligenaceae</taxon>
        <taxon>Achromobacter</taxon>
    </lineage>
</organism>
<dbReference type="PANTHER" id="PTHR43571:SF1">
    <property type="entry name" value="NADP-SPECIFIC GLUTAMATE DEHYDROGENASE 1-RELATED"/>
    <property type="match status" value="1"/>
</dbReference>
<keyword evidence="13" id="KW-1185">Reference proteome</keyword>
<dbReference type="NCBIfam" id="NF006929">
    <property type="entry name" value="PRK09414.1"/>
    <property type="match status" value="1"/>
</dbReference>
<reference evidence="12 13" key="1">
    <citation type="journal article" date="2017" name="Int. J. Syst. Evol. Microbiol.">
        <title>Achromobacter aloeverae sp. nov., isolated from the root of Aloe vera (L.) Burm.f.</title>
        <authorList>
            <person name="Kuncharoen N."/>
            <person name="Muramatsu Y."/>
            <person name="Shibata C."/>
            <person name="Kamakura Y."/>
            <person name="Nakagawa Y."/>
            <person name="Tanasupawat S."/>
        </authorList>
    </citation>
    <scope>NUCLEOTIDE SEQUENCE [LARGE SCALE GENOMIC DNA]</scope>
    <source>
        <strain evidence="12 13">AVA-1</strain>
    </source>
</reference>
<dbReference type="InterPro" id="IPR014362">
    <property type="entry name" value="Glu_DH"/>
</dbReference>
<dbReference type="PANTHER" id="PTHR43571">
    <property type="entry name" value="NADP-SPECIFIC GLUTAMATE DEHYDROGENASE 1-RELATED"/>
    <property type="match status" value="1"/>
</dbReference>
<dbReference type="GO" id="GO:0005829">
    <property type="term" value="C:cytosol"/>
    <property type="evidence" value="ECO:0007669"/>
    <property type="project" value="TreeGrafter"/>
</dbReference>
<dbReference type="SUPFAM" id="SSF51735">
    <property type="entry name" value="NAD(P)-binding Rossmann-fold domains"/>
    <property type="match status" value="1"/>
</dbReference>
<dbReference type="InterPro" id="IPR050724">
    <property type="entry name" value="Glu_Leu_Phe_Val_DH"/>
</dbReference>
<evidence type="ECO:0000256" key="2">
    <source>
        <dbReference type="ARBA" id="ARBA00006382"/>
    </source>
</evidence>
<comment type="catalytic activity">
    <reaction evidence="5">
        <text>L-glutamate + NADP(+) + H2O = 2-oxoglutarate + NH4(+) + NADPH + H(+)</text>
        <dbReference type="Rhea" id="RHEA:11612"/>
        <dbReference type="ChEBI" id="CHEBI:15377"/>
        <dbReference type="ChEBI" id="CHEBI:15378"/>
        <dbReference type="ChEBI" id="CHEBI:16810"/>
        <dbReference type="ChEBI" id="CHEBI:28938"/>
        <dbReference type="ChEBI" id="CHEBI:29985"/>
        <dbReference type="ChEBI" id="CHEBI:57783"/>
        <dbReference type="ChEBI" id="CHEBI:58349"/>
        <dbReference type="EC" id="1.4.1.4"/>
    </reaction>
</comment>
<evidence type="ECO:0000256" key="4">
    <source>
        <dbReference type="ARBA" id="ARBA00023002"/>
    </source>
</evidence>
<dbReference type="EMBL" id="PYAL01000004">
    <property type="protein sequence ID" value="RXN88043.1"/>
    <property type="molecule type" value="Genomic_DNA"/>
</dbReference>
<evidence type="ECO:0000256" key="3">
    <source>
        <dbReference type="ARBA" id="ARBA00011643"/>
    </source>
</evidence>
<dbReference type="Proteomes" id="UP000290849">
    <property type="component" value="Unassembled WGS sequence"/>
</dbReference>
<dbReference type="PIRSF" id="PIRSF000185">
    <property type="entry name" value="Glu_DH"/>
    <property type="match status" value="1"/>
</dbReference>
<evidence type="ECO:0000256" key="7">
    <source>
        <dbReference type="PIRSR" id="PIRSR000185-1"/>
    </source>
</evidence>
<dbReference type="Pfam" id="PF02812">
    <property type="entry name" value="ELFV_dehydrog_N"/>
    <property type="match status" value="1"/>
</dbReference>
<evidence type="ECO:0000256" key="6">
    <source>
        <dbReference type="PIRNR" id="PIRNR000185"/>
    </source>
</evidence>
<feature type="binding site" evidence="8">
    <location>
        <position position="112"/>
    </location>
    <ligand>
        <name>substrate</name>
    </ligand>
</feature>